<protein>
    <submittedName>
        <fullName evidence="1">Uncharacterized protein</fullName>
    </submittedName>
</protein>
<dbReference type="Proteomes" id="UP001057402">
    <property type="component" value="Chromosome 4"/>
</dbReference>
<dbReference type="EMBL" id="CM042883">
    <property type="protein sequence ID" value="KAI4374317.1"/>
    <property type="molecule type" value="Genomic_DNA"/>
</dbReference>
<evidence type="ECO:0000313" key="2">
    <source>
        <dbReference type="Proteomes" id="UP001057402"/>
    </source>
</evidence>
<name>A0ACB9REE4_9MYRT</name>
<accession>A0ACB9REE4</accession>
<sequence>MASILLRKPSYWRFFRSTSLVGSGCFLGNANNGVYAAGLGPSLELSSPWFRSMATFTRTKPHVNVGTIGHVDHGKTTLTAAITKVLAEEGKAKAVAFDEIDKAPEEKKRGITIATAHVEYETVKRHYAHVDCPGHADYVKNMITGAAQMDGGILVVSAPDGPMPQTKEHILLARQVGVPSLVCFLNKVDAVDDPELLELVELELRELLSFYKFPGDEIPIVRGSALSALQGTNEEIGKKAILKLMEAVDEYIPDPVRQLDKPFLMPIEDVFSIQGRGTVATGRVEQGTIKVGEEVEVLGLMGAPLKTTVTGVEMFKKILDHGQAGDNVGLLLRGLKREDIQRGQVIAKPTTVKTYKKFEAEIYVLTKDEGGRHTAFFSNYRPQFYLRTADITGKVELPEDVKMVMPGDNVSATFELIQPVPLEPGQRFALREGGRTVGAGVVSKVLS</sequence>
<gene>
    <name evidence="1" type="ORF">MLD38_012324</name>
</gene>
<comment type="caution">
    <text evidence="1">The sequence shown here is derived from an EMBL/GenBank/DDBJ whole genome shotgun (WGS) entry which is preliminary data.</text>
</comment>
<organism evidence="1 2">
    <name type="scientific">Melastoma candidum</name>
    <dbReference type="NCBI Taxonomy" id="119954"/>
    <lineage>
        <taxon>Eukaryota</taxon>
        <taxon>Viridiplantae</taxon>
        <taxon>Streptophyta</taxon>
        <taxon>Embryophyta</taxon>
        <taxon>Tracheophyta</taxon>
        <taxon>Spermatophyta</taxon>
        <taxon>Magnoliopsida</taxon>
        <taxon>eudicotyledons</taxon>
        <taxon>Gunneridae</taxon>
        <taxon>Pentapetalae</taxon>
        <taxon>rosids</taxon>
        <taxon>malvids</taxon>
        <taxon>Myrtales</taxon>
        <taxon>Melastomataceae</taxon>
        <taxon>Melastomatoideae</taxon>
        <taxon>Melastomateae</taxon>
        <taxon>Melastoma</taxon>
    </lineage>
</organism>
<evidence type="ECO:0000313" key="1">
    <source>
        <dbReference type="EMBL" id="KAI4374317.1"/>
    </source>
</evidence>
<reference evidence="2" key="1">
    <citation type="journal article" date="2023" name="Front. Plant Sci.">
        <title>Chromosomal-level genome assembly of Melastoma candidum provides insights into trichome evolution.</title>
        <authorList>
            <person name="Zhong Y."/>
            <person name="Wu W."/>
            <person name="Sun C."/>
            <person name="Zou P."/>
            <person name="Liu Y."/>
            <person name="Dai S."/>
            <person name="Zhou R."/>
        </authorList>
    </citation>
    <scope>NUCLEOTIDE SEQUENCE [LARGE SCALE GENOMIC DNA]</scope>
</reference>
<proteinExistence type="predicted"/>
<keyword evidence="2" id="KW-1185">Reference proteome</keyword>